<gene>
    <name evidence="1" type="ORF">ENH14_00335</name>
</gene>
<dbReference type="Gene3D" id="3.30.565.10">
    <property type="entry name" value="Histidine kinase-like ATPase, C-terminal domain"/>
    <property type="match status" value="1"/>
</dbReference>
<accession>A0A7V0LTI5</accession>
<dbReference type="EMBL" id="DRDR01000016">
    <property type="protein sequence ID" value="HDL59882.1"/>
    <property type="molecule type" value="Genomic_DNA"/>
</dbReference>
<organism evidence="1">
    <name type="scientific">candidate division WOR-3 bacterium</name>
    <dbReference type="NCBI Taxonomy" id="2052148"/>
    <lineage>
        <taxon>Bacteria</taxon>
        <taxon>Bacteria division WOR-3</taxon>
    </lineage>
</organism>
<protein>
    <submittedName>
        <fullName evidence="1">Anti-sigma regulatory factor</fullName>
    </submittedName>
</protein>
<reference evidence="1" key="1">
    <citation type="journal article" date="2020" name="mSystems">
        <title>Genome- and Community-Level Interaction Insights into Carbon Utilization and Element Cycling Functions of Hydrothermarchaeota in Hydrothermal Sediment.</title>
        <authorList>
            <person name="Zhou Z."/>
            <person name="Liu Y."/>
            <person name="Xu W."/>
            <person name="Pan J."/>
            <person name="Luo Z.H."/>
            <person name="Li M."/>
        </authorList>
    </citation>
    <scope>NUCLEOTIDE SEQUENCE [LARGE SCALE GENOMIC DNA]</scope>
    <source>
        <strain evidence="1">HyVt-28</strain>
    </source>
</reference>
<dbReference type="SUPFAM" id="SSF55874">
    <property type="entry name" value="ATPase domain of HSP90 chaperone/DNA topoisomerase II/histidine kinase"/>
    <property type="match status" value="1"/>
</dbReference>
<dbReference type="Proteomes" id="UP000886381">
    <property type="component" value="Unassembled WGS sequence"/>
</dbReference>
<dbReference type="InterPro" id="IPR036890">
    <property type="entry name" value="HATPase_C_sf"/>
</dbReference>
<name>A0A7V0LTI5_UNCW3</name>
<proteinExistence type="predicted"/>
<sequence length="157" mass="17437">MMIQDTVSETNKFRFVYLIKPRDFSNAGDASANVKAELQKHGIEPDVIRRVSIICFEAEMNIVLYTKGGKLIVEVDDQKVDILALDKGPGIEDIELVMTPGYSTAPEWALEYGFGAGMGLPNIKNNSDVFEIESEVGKGTIVHSIVYRRKNEIKGNN</sequence>
<evidence type="ECO:0000313" key="1">
    <source>
        <dbReference type="EMBL" id="HDL59882.1"/>
    </source>
</evidence>
<dbReference type="AlphaFoldDB" id="A0A7V0LTI5"/>
<comment type="caution">
    <text evidence="1">The sequence shown here is derived from an EMBL/GenBank/DDBJ whole genome shotgun (WGS) entry which is preliminary data.</text>
</comment>